<dbReference type="EMBL" id="BARU01011611">
    <property type="protein sequence ID" value="GAH31946.1"/>
    <property type="molecule type" value="Genomic_DNA"/>
</dbReference>
<organism evidence="2">
    <name type="scientific">marine sediment metagenome</name>
    <dbReference type="NCBI Taxonomy" id="412755"/>
    <lineage>
        <taxon>unclassified sequences</taxon>
        <taxon>metagenomes</taxon>
        <taxon>ecological metagenomes</taxon>
    </lineage>
</organism>
<feature type="non-terminal residue" evidence="2">
    <location>
        <position position="1"/>
    </location>
</feature>
<dbReference type="InterPro" id="IPR025420">
    <property type="entry name" value="DUF4143"/>
</dbReference>
<evidence type="ECO:0000259" key="1">
    <source>
        <dbReference type="Pfam" id="PF13635"/>
    </source>
</evidence>
<gene>
    <name evidence="2" type="ORF">S03H2_21742</name>
</gene>
<reference evidence="2" key="1">
    <citation type="journal article" date="2014" name="Front. Microbiol.">
        <title>High frequency of phylogenetically diverse reductive dehalogenase-homologous genes in deep subseafloor sedimentary metagenomes.</title>
        <authorList>
            <person name="Kawai M."/>
            <person name="Futagami T."/>
            <person name="Toyoda A."/>
            <person name="Takaki Y."/>
            <person name="Nishi S."/>
            <person name="Hori S."/>
            <person name="Arai W."/>
            <person name="Tsubouchi T."/>
            <person name="Morono Y."/>
            <person name="Uchiyama I."/>
            <person name="Ito T."/>
            <person name="Fujiyama A."/>
            <person name="Inagaki F."/>
            <person name="Takami H."/>
        </authorList>
    </citation>
    <scope>NUCLEOTIDE SEQUENCE</scope>
    <source>
        <strain evidence="2">Expedition CK06-06</strain>
    </source>
</reference>
<feature type="domain" description="DUF4143" evidence="1">
    <location>
        <begin position="62"/>
        <end position="204"/>
    </location>
</feature>
<dbReference type="PANTHER" id="PTHR33295:SF8">
    <property type="entry name" value="AAA+ ATPASE DOMAIN-CONTAINING PROTEIN"/>
    <property type="match status" value="1"/>
</dbReference>
<evidence type="ECO:0000313" key="2">
    <source>
        <dbReference type="EMBL" id="GAH31946.1"/>
    </source>
</evidence>
<proteinExistence type="predicted"/>
<comment type="caution">
    <text evidence="2">The sequence shown here is derived from an EMBL/GenBank/DDBJ whole genome shotgun (WGS) entry which is preliminary data.</text>
</comment>
<accession>X1EF96</accession>
<name>X1EF96_9ZZZZ</name>
<dbReference type="PANTHER" id="PTHR33295">
    <property type="entry name" value="ATPASE"/>
    <property type="match status" value="1"/>
</dbReference>
<sequence>YLISKHIDINDRGLVYGPQKALVKKRFSEYMKWGGFPEVSLLESEFEIKKLLKEYLSAMYFRDLVERYDISNIPLLDSLTDRLFSSFSTKFSLTAFYKQYRGRFPFSKDLLFRYYKHFLQSMLIFEVRKFAESTYKRMRNPAKIYPVDTGLCRRITSLDEGRLLENLVLLELKRKGQEVFYFDEKVECDFITRDENDRLSAVQVSFDLHEKNREREINGLVKACKWLAVNEGTIFTWDDEENFGAEGIDVKVVPVWKWMIG</sequence>
<dbReference type="Pfam" id="PF13635">
    <property type="entry name" value="DUF4143"/>
    <property type="match status" value="1"/>
</dbReference>
<protein>
    <recommendedName>
        <fullName evidence="1">DUF4143 domain-containing protein</fullName>
    </recommendedName>
</protein>
<dbReference type="AlphaFoldDB" id="X1EF96"/>